<proteinExistence type="predicted"/>
<accession>A0ABD6CGR1</accession>
<reference evidence="1 2" key="1">
    <citation type="journal article" date="2019" name="Int. J. Syst. Evol. Microbiol.">
        <title>The Global Catalogue of Microorganisms (GCM) 10K type strain sequencing project: providing services to taxonomists for standard genome sequencing and annotation.</title>
        <authorList>
            <consortium name="The Broad Institute Genomics Platform"/>
            <consortium name="The Broad Institute Genome Sequencing Center for Infectious Disease"/>
            <person name="Wu L."/>
            <person name="Ma J."/>
        </authorList>
    </citation>
    <scope>NUCLEOTIDE SEQUENCE [LARGE SCALE GENOMIC DNA]</scope>
    <source>
        <strain evidence="1 2">CGMCC 1.12125</strain>
    </source>
</reference>
<gene>
    <name evidence="1" type="ORF">ACFR9U_19310</name>
</gene>
<name>A0ABD6CGR1_9EURY</name>
<evidence type="ECO:0000313" key="2">
    <source>
        <dbReference type="Proteomes" id="UP001597119"/>
    </source>
</evidence>
<dbReference type="Proteomes" id="UP001597119">
    <property type="component" value="Unassembled WGS sequence"/>
</dbReference>
<comment type="caution">
    <text evidence="1">The sequence shown here is derived from an EMBL/GenBank/DDBJ whole genome shotgun (WGS) entry which is preliminary data.</text>
</comment>
<dbReference type="AlphaFoldDB" id="A0ABD6CGR1"/>
<dbReference type="EMBL" id="JBHUDJ010000014">
    <property type="protein sequence ID" value="MFD1589132.1"/>
    <property type="molecule type" value="Genomic_DNA"/>
</dbReference>
<protein>
    <submittedName>
        <fullName evidence="1">Uncharacterized protein</fullName>
    </submittedName>
</protein>
<evidence type="ECO:0000313" key="1">
    <source>
        <dbReference type="EMBL" id="MFD1589132.1"/>
    </source>
</evidence>
<sequence>MTDERDPEATLDQWKAEMQAEHAEAIANPDPEADHQIEGVVQINYRVYYDYDPERDALERTREEQVNDLTDPELRSCACGVRGMTPEEARQHIAAAREQS</sequence>
<organism evidence="1 2">
    <name type="scientific">Halorientalis brevis</name>
    <dbReference type="NCBI Taxonomy" id="1126241"/>
    <lineage>
        <taxon>Archaea</taxon>
        <taxon>Methanobacteriati</taxon>
        <taxon>Methanobacteriota</taxon>
        <taxon>Stenosarchaea group</taxon>
        <taxon>Halobacteria</taxon>
        <taxon>Halobacteriales</taxon>
        <taxon>Haloarculaceae</taxon>
        <taxon>Halorientalis</taxon>
    </lineage>
</organism>
<dbReference type="RefSeq" id="WP_247378780.1">
    <property type="nucleotide sequence ID" value="NZ_JALLGV010000005.1"/>
</dbReference>
<keyword evidence="2" id="KW-1185">Reference proteome</keyword>